<name>A0A5J4YSU1_PORPP</name>
<evidence type="ECO:0000313" key="1">
    <source>
        <dbReference type="EMBL" id="KAA8494285.1"/>
    </source>
</evidence>
<dbReference type="EMBL" id="VRMN01000005">
    <property type="protein sequence ID" value="KAA8494285.1"/>
    <property type="molecule type" value="Genomic_DNA"/>
</dbReference>
<dbReference type="OMA" id="RRNEDPH"/>
<reference evidence="2" key="1">
    <citation type="journal article" date="2019" name="Nat. Commun.">
        <title>Expansion of phycobilisome linker gene families in mesophilic red algae.</title>
        <authorList>
            <person name="Lee J."/>
            <person name="Kim D."/>
            <person name="Bhattacharya D."/>
            <person name="Yoon H.S."/>
        </authorList>
    </citation>
    <scope>NUCLEOTIDE SEQUENCE [LARGE SCALE GENOMIC DNA]</scope>
    <source>
        <strain evidence="2">CCMP 1328</strain>
    </source>
</reference>
<evidence type="ECO:0000313" key="2">
    <source>
        <dbReference type="Proteomes" id="UP000324585"/>
    </source>
</evidence>
<organism evidence="1 2">
    <name type="scientific">Porphyridium purpureum</name>
    <name type="common">Red alga</name>
    <name type="synonym">Porphyridium cruentum</name>
    <dbReference type="NCBI Taxonomy" id="35688"/>
    <lineage>
        <taxon>Eukaryota</taxon>
        <taxon>Rhodophyta</taxon>
        <taxon>Bangiophyceae</taxon>
        <taxon>Porphyridiales</taxon>
        <taxon>Porphyridiaceae</taxon>
        <taxon>Porphyridium</taxon>
    </lineage>
</organism>
<dbReference type="Proteomes" id="UP000324585">
    <property type="component" value="Unassembled WGS sequence"/>
</dbReference>
<protein>
    <submittedName>
        <fullName evidence="1">Uncharacterized protein</fullName>
    </submittedName>
</protein>
<gene>
    <name evidence="1" type="ORF">FVE85_4260</name>
</gene>
<keyword evidence="2" id="KW-1185">Reference proteome</keyword>
<accession>A0A5J4YSU1</accession>
<comment type="caution">
    <text evidence="1">The sequence shown here is derived from an EMBL/GenBank/DDBJ whole genome shotgun (WGS) entry which is preliminary data.</text>
</comment>
<sequence>MAQPENEVEQDALDFEPTASVVYMWSDTDEKPNARHNFQIHAVANNVPRDQGLIWHVSRRPRTSKSKPNAPTVKIILGSNTGMFLQQLRREQFYVVSRSDFVDAVASYVEESSGPDGVDQASS</sequence>
<dbReference type="AlphaFoldDB" id="A0A5J4YSU1"/>
<proteinExistence type="predicted"/>